<reference evidence="1" key="1">
    <citation type="journal article" date="2020" name="G3 (Bethesda)">
        <title>High-Quality Assemblies for Three Invasive Social Wasps from the &lt;i&gt;Vespula&lt;/i&gt; Genus.</title>
        <authorList>
            <person name="Harrop T.W.R."/>
            <person name="Guhlin J."/>
            <person name="McLaughlin G.M."/>
            <person name="Permina E."/>
            <person name="Stockwell P."/>
            <person name="Gilligan J."/>
            <person name="Le Lec M.F."/>
            <person name="Gruber M.A.M."/>
            <person name="Quinn O."/>
            <person name="Lovegrove M."/>
            <person name="Duncan E.J."/>
            <person name="Remnant E.J."/>
            <person name="Van Eeckhoven J."/>
            <person name="Graham B."/>
            <person name="Knapp R.A."/>
            <person name="Langford K.W."/>
            <person name="Kronenberg Z."/>
            <person name="Press M.O."/>
            <person name="Eacker S.M."/>
            <person name="Wilson-Rankin E.E."/>
            <person name="Purcell J."/>
            <person name="Lester P.J."/>
            <person name="Dearden P.K."/>
        </authorList>
    </citation>
    <scope>NUCLEOTIDE SEQUENCE</scope>
    <source>
        <strain evidence="1">Marl-1</strain>
    </source>
</reference>
<protein>
    <submittedName>
        <fullName evidence="1">Uncharacterized protein</fullName>
    </submittedName>
</protein>
<gene>
    <name evidence="1" type="ORF">HZH66_005794</name>
</gene>
<comment type="caution">
    <text evidence="1">The sequence shown here is derived from an EMBL/GenBank/DDBJ whole genome shotgun (WGS) entry which is preliminary data.</text>
</comment>
<sequence>MSASRDNAVISTPMARILLSQTLPGNSALWHKAQKAVDRYDHNNSRVLPSYCKSFAVISLLSIKFQKFTTKFPEDLKIELAIFLYLNLMKAPDI</sequence>
<evidence type="ECO:0000313" key="2">
    <source>
        <dbReference type="Proteomes" id="UP000614350"/>
    </source>
</evidence>
<dbReference type="Proteomes" id="UP000614350">
    <property type="component" value="Unassembled WGS sequence"/>
</dbReference>
<dbReference type="EMBL" id="JACSEA010000005">
    <property type="protein sequence ID" value="KAF7400610.1"/>
    <property type="molecule type" value="Genomic_DNA"/>
</dbReference>
<keyword evidence="2" id="KW-1185">Reference proteome</keyword>
<evidence type="ECO:0000313" key="1">
    <source>
        <dbReference type="EMBL" id="KAF7400610.1"/>
    </source>
</evidence>
<proteinExistence type="predicted"/>
<dbReference type="AlphaFoldDB" id="A0A834N9B1"/>
<organism evidence="1 2">
    <name type="scientific">Vespula vulgaris</name>
    <name type="common">Yellow jacket</name>
    <name type="synonym">Wasp</name>
    <dbReference type="NCBI Taxonomy" id="7454"/>
    <lineage>
        <taxon>Eukaryota</taxon>
        <taxon>Metazoa</taxon>
        <taxon>Ecdysozoa</taxon>
        <taxon>Arthropoda</taxon>
        <taxon>Hexapoda</taxon>
        <taxon>Insecta</taxon>
        <taxon>Pterygota</taxon>
        <taxon>Neoptera</taxon>
        <taxon>Endopterygota</taxon>
        <taxon>Hymenoptera</taxon>
        <taxon>Apocrita</taxon>
        <taxon>Aculeata</taxon>
        <taxon>Vespoidea</taxon>
        <taxon>Vespidae</taxon>
        <taxon>Vespinae</taxon>
        <taxon>Vespula</taxon>
    </lineage>
</organism>
<accession>A0A834N9B1</accession>
<name>A0A834N9B1_VESVU</name>